<gene>
    <name evidence="2" type="ORF">PRIO_3368</name>
</gene>
<dbReference type="Pfam" id="PF20335">
    <property type="entry name" value="DUF6630"/>
    <property type="match status" value="1"/>
</dbReference>
<sequence>MFDEGVLQLLFEDRKDIEAILDDPEAFNLYESMLKYGLSTQKFLYLDYRGEQDNEMVNYILDYEFARGIEVASQDELEELGEFEYAFLPEKVREANKLLSQKGYGLFSFPTSGDFYVLFITKLESKTRLLQTEILADEELPSSERFIKYYY</sequence>
<proteinExistence type="predicted"/>
<protein>
    <recommendedName>
        <fullName evidence="1">DUF6630 domain-containing protein</fullName>
    </recommendedName>
</protein>
<feature type="domain" description="DUF6630" evidence="1">
    <location>
        <begin position="13"/>
        <end position="131"/>
    </location>
</feature>
<dbReference type="KEGG" id="pri:PRIO_3368"/>
<organism evidence="2 3">
    <name type="scientific">Paenibacillus riograndensis SBR5</name>
    <dbReference type="NCBI Taxonomy" id="1073571"/>
    <lineage>
        <taxon>Bacteria</taxon>
        <taxon>Bacillati</taxon>
        <taxon>Bacillota</taxon>
        <taxon>Bacilli</taxon>
        <taxon>Bacillales</taxon>
        <taxon>Paenibacillaceae</taxon>
        <taxon>Paenibacillus</taxon>
        <taxon>Paenibacillus sonchi group</taxon>
    </lineage>
</organism>
<dbReference type="InterPro" id="IPR046582">
    <property type="entry name" value="DUF6630"/>
</dbReference>
<evidence type="ECO:0000313" key="3">
    <source>
        <dbReference type="Proteomes" id="UP000033163"/>
    </source>
</evidence>
<reference evidence="3" key="1">
    <citation type="submission" date="2015-03" db="EMBL/GenBank/DDBJ databases">
        <authorList>
            <person name="Wibberg D."/>
        </authorList>
    </citation>
    <scope>NUCLEOTIDE SEQUENCE [LARGE SCALE GENOMIC DNA]</scope>
</reference>
<name>A0A0E4HAF2_9BACL</name>
<evidence type="ECO:0000313" key="2">
    <source>
        <dbReference type="EMBL" id="CQR55771.1"/>
    </source>
</evidence>
<dbReference type="RefSeq" id="WP_046503567.1">
    <property type="nucleotide sequence ID" value="NZ_LN831776.1"/>
</dbReference>
<accession>A0A0E4HAF2</accession>
<dbReference type="Proteomes" id="UP000033163">
    <property type="component" value="Chromosome I"/>
</dbReference>
<dbReference type="HOGENOM" id="CLU_1738289_0_0_9"/>
<dbReference type="PATRIC" id="fig|1073571.4.peg.3592"/>
<dbReference type="AlphaFoldDB" id="A0A0E4HAF2"/>
<evidence type="ECO:0000259" key="1">
    <source>
        <dbReference type="Pfam" id="PF20335"/>
    </source>
</evidence>
<dbReference type="EMBL" id="LN831776">
    <property type="protein sequence ID" value="CQR55771.1"/>
    <property type="molecule type" value="Genomic_DNA"/>
</dbReference>